<reference evidence="3" key="1">
    <citation type="submission" date="2019-09" db="EMBL/GenBank/DDBJ databases">
        <title>Draft genome information of white flower Hibiscus syriacus.</title>
        <authorList>
            <person name="Kim Y.-M."/>
        </authorList>
    </citation>
    <scope>NUCLEOTIDE SEQUENCE [LARGE SCALE GENOMIC DNA]</scope>
    <source>
        <strain evidence="3">YM2019G1</strain>
    </source>
</reference>
<accession>A0A6A3D4B0</accession>
<feature type="domain" description="DC1" evidence="2">
    <location>
        <begin position="369"/>
        <end position="417"/>
    </location>
</feature>
<dbReference type="PANTHER" id="PTHR32410:SF169">
    <property type="entry name" value="C1 DOMAIN FAMILY PROTEIN, PUTATIVE-RELATED"/>
    <property type="match status" value="1"/>
</dbReference>
<gene>
    <name evidence="3" type="ORF">F3Y22_tig00000778pilonHSYRG00099</name>
</gene>
<dbReference type="EMBL" id="VEPZ02000074">
    <property type="protein sequence ID" value="KAE8734079.1"/>
    <property type="molecule type" value="Genomic_DNA"/>
</dbReference>
<proteinExistence type="predicted"/>
<keyword evidence="1" id="KW-0677">Repeat</keyword>
<dbReference type="AlphaFoldDB" id="A0A6A3D4B0"/>
<dbReference type="InterPro" id="IPR004146">
    <property type="entry name" value="DC1"/>
</dbReference>
<feature type="domain" description="DC1" evidence="2">
    <location>
        <begin position="318"/>
        <end position="358"/>
    </location>
</feature>
<organism evidence="3 4">
    <name type="scientific">Hibiscus syriacus</name>
    <name type="common">Rose of Sharon</name>
    <dbReference type="NCBI Taxonomy" id="106335"/>
    <lineage>
        <taxon>Eukaryota</taxon>
        <taxon>Viridiplantae</taxon>
        <taxon>Streptophyta</taxon>
        <taxon>Embryophyta</taxon>
        <taxon>Tracheophyta</taxon>
        <taxon>Spermatophyta</taxon>
        <taxon>Magnoliopsida</taxon>
        <taxon>eudicotyledons</taxon>
        <taxon>Gunneridae</taxon>
        <taxon>Pentapetalae</taxon>
        <taxon>rosids</taxon>
        <taxon>malvids</taxon>
        <taxon>Malvales</taxon>
        <taxon>Malvaceae</taxon>
        <taxon>Malvoideae</taxon>
        <taxon>Hibiscus</taxon>
    </lineage>
</organism>
<evidence type="ECO:0000313" key="3">
    <source>
        <dbReference type="EMBL" id="KAE8734079.1"/>
    </source>
</evidence>
<dbReference type="Pfam" id="PF03107">
    <property type="entry name" value="C1_2"/>
    <property type="match status" value="2"/>
</dbReference>
<dbReference type="InterPro" id="IPR046349">
    <property type="entry name" value="C1-like_sf"/>
</dbReference>
<sequence length="491" mass="56844">MDSTRTRVLNELKRVELKNFKLASFRVESSRAPFQSFRFKSSSAIFEVDSARLHPYIHPSTQAKYPPSYYSQCVCDFCDGTCEKFIYHCSCELDFHIKCALFTFNIAQNTLKELQHVSLEPPMISTKKDVRKCFGCWEPLVNYAYFSPNCGFNLHKRCAELPLKLNHLCHRKHPLLLQFDSQALSYCNVIFHVKCVMKYSGWYCVVSPENEDEKPLDVNSITNILERNDTGEATLIEHFKHNHYLTLSDKSREFDDKCCDGCMLLVLDPFYYCSRYDIFECERCDWVSNGFAYRCNECGSRMCLRCATLTPDSLTCPGHQHPLLFYIDEEGKCSACGENSEPIYCCKDCKYSVDLRCIRLPERVRHKCDDHLLALTYHEVNDYSKHHCCDICERKTDPELWFYHCATCDTSAHVNCVLGKYPFIKTWRDHPHPLTFVRKINSYPECTQCGKPCEGLALECAEPECNYIVHWQCINPDGSDSSLSSGDDSDE</sequence>
<name>A0A6A3D4B0_HIBSY</name>
<evidence type="ECO:0000259" key="2">
    <source>
        <dbReference type="Pfam" id="PF03107"/>
    </source>
</evidence>
<evidence type="ECO:0000313" key="4">
    <source>
        <dbReference type="Proteomes" id="UP000436088"/>
    </source>
</evidence>
<evidence type="ECO:0000256" key="1">
    <source>
        <dbReference type="ARBA" id="ARBA00022737"/>
    </source>
</evidence>
<dbReference type="SUPFAM" id="SSF57889">
    <property type="entry name" value="Cysteine-rich domain"/>
    <property type="match status" value="5"/>
</dbReference>
<dbReference type="InterPro" id="IPR053192">
    <property type="entry name" value="Vacuole_Formation_Reg"/>
</dbReference>
<keyword evidence="4" id="KW-1185">Reference proteome</keyword>
<dbReference type="Proteomes" id="UP000436088">
    <property type="component" value="Unassembled WGS sequence"/>
</dbReference>
<comment type="caution">
    <text evidence="3">The sequence shown here is derived from an EMBL/GenBank/DDBJ whole genome shotgun (WGS) entry which is preliminary data.</text>
</comment>
<protein>
    <recommendedName>
        <fullName evidence="2">DC1 domain-containing protein</fullName>
    </recommendedName>
</protein>
<dbReference type="PANTHER" id="PTHR32410">
    <property type="entry name" value="CYSTEINE/HISTIDINE-RICH C1 DOMAIN FAMILY PROTEIN"/>
    <property type="match status" value="1"/>
</dbReference>